<keyword evidence="1" id="KW-0812">Transmembrane</keyword>
<dbReference type="AlphaFoldDB" id="A0A7Z7JFJ3"/>
<dbReference type="SUPFAM" id="SSF46785">
    <property type="entry name" value="Winged helix' DNA-binding domain"/>
    <property type="match status" value="1"/>
</dbReference>
<protein>
    <recommendedName>
        <fullName evidence="4">Transmembrane protein</fullName>
    </recommendedName>
</protein>
<evidence type="ECO:0000313" key="2">
    <source>
        <dbReference type="EMBL" id="SPC25657.1"/>
    </source>
</evidence>
<dbReference type="Proteomes" id="UP000257139">
    <property type="component" value="Unassembled WGS sequence"/>
</dbReference>
<evidence type="ECO:0000256" key="1">
    <source>
        <dbReference type="SAM" id="Phobius"/>
    </source>
</evidence>
<feature type="transmembrane region" description="Helical" evidence="1">
    <location>
        <begin position="12"/>
        <end position="29"/>
    </location>
</feature>
<proteinExistence type="predicted"/>
<reference evidence="2 3" key="1">
    <citation type="submission" date="2018-01" db="EMBL/GenBank/DDBJ databases">
        <authorList>
            <person name="Clerissi C."/>
        </authorList>
    </citation>
    <scope>NUCLEOTIDE SEQUENCE [LARGE SCALE GENOMIC DNA]</scope>
    <source>
        <strain evidence="2">Cupriavidus taiwanensis STM 6021</strain>
    </source>
</reference>
<sequence length="234" mass="25809">MSETLFELLSKGPKALIVAVWVATLAYVFGGTRIPIPRVPKDYEWAPPILAILLGVWIATWAFSATWRSLVTLVRRIQVRWRFATSPLTYEEAELLYALAKEGGEDVHLHRAALSIGSRLNDQALTRAATGLSARGLIERDRYLRPPVTLTGRGKRQGAGLIKEYEAAMAAELKVGDRVRDIAGGPEMVVRAHLRPLRESGARRFGASVLCEIVGPDGQPFAHAFEQATLERVD</sequence>
<evidence type="ECO:0008006" key="4">
    <source>
        <dbReference type="Google" id="ProtNLM"/>
    </source>
</evidence>
<comment type="caution">
    <text evidence="2">The sequence shown here is derived from an EMBL/GenBank/DDBJ whole genome shotgun (WGS) entry which is preliminary data.</text>
</comment>
<evidence type="ECO:0000313" key="3">
    <source>
        <dbReference type="Proteomes" id="UP000257139"/>
    </source>
</evidence>
<dbReference type="InterPro" id="IPR036388">
    <property type="entry name" value="WH-like_DNA-bd_sf"/>
</dbReference>
<accession>A0A7Z7JFJ3</accession>
<dbReference type="EMBL" id="OGUU01000045">
    <property type="protein sequence ID" value="SPC25657.1"/>
    <property type="molecule type" value="Genomic_DNA"/>
</dbReference>
<keyword evidence="1" id="KW-1133">Transmembrane helix</keyword>
<gene>
    <name evidence="2" type="ORF">CBM2594_U10158</name>
</gene>
<organism evidence="2 3">
    <name type="scientific">Cupriavidus taiwanensis</name>
    <dbReference type="NCBI Taxonomy" id="164546"/>
    <lineage>
        <taxon>Bacteria</taxon>
        <taxon>Pseudomonadati</taxon>
        <taxon>Pseudomonadota</taxon>
        <taxon>Betaproteobacteria</taxon>
        <taxon>Burkholderiales</taxon>
        <taxon>Burkholderiaceae</taxon>
        <taxon>Cupriavidus</taxon>
    </lineage>
</organism>
<dbReference type="Gene3D" id="1.10.10.10">
    <property type="entry name" value="Winged helix-like DNA-binding domain superfamily/Winged helix DNA-binding domain"/>
    <property type="match status" value="1"/>
</dbReference>
<keyword evidence="1" id="KW-0472">Membrane</keyword>
<feature type="transmembrane region" description="Helical" evidence="1">
    <location>
        <begin position="49"/>
        <end position="70"/>
    </location>
</feature>
<dbReference type="InterPro" id="IPR036390">
    <property type="entry name" value="WH_DNA-bd_sf"/>
</dbReference>
<name>A0A7Z7JFJ3_9BURK</name>